<dbReference type="AlphaFoldDB" id="A0A5K7X7H6"/>
<dbReference type="RefSeq" id="WP_152098462.1">
    <property type="nucleotide sequence ID" value="NZ_AP021861.1"/>
</dbReference>
<keyword evidence="2" id="KW-1185">Reference proteome</keyword>
<evidence type="ECO:0000313" key="2">
    <source>
        <dbReference type="Proteomes" id="UP000326837"/>
    </source>
</evidence>
<sequence length="141" mass="15233">MTTLPTLTAATTQLVVSRTADADLARLGVCPGDDKFRDRRRIAVDSIRRSAAPLDECRETQFLAKSTIDGQDVVLLCITFEGSTLGDQAQTCIVRGVFTQQRAFELMAVGKGLAPFAKECGRSAGKSTKEERNDCCETITG</sequence>
<dbReference type="Proteomes" id="UP000326837">
    <property type="component" value="Chromosome"/>
</dbReference>
<name>A0A5K7X7H6_9BACT</name>
<accession>A0A5K7X7H6</accession>
<proteinExistence type="predicted"/>
<dbReference type="KEGG" id="lpav:PLANPX_2120"/>
<organism evidence="1 2">
    <name type="scientific">Lacipirellula parvula</name>
    <dbReference type="NCBI Taxonomy" id="2650471"/>
    <lineage>
        <taxon>Bacteria</taxon>
        <taxon>Pseudomonadati</taxon>
        <taxon>Planctomycetota</taxon>
        <taxon>Planctomycetia</taxon>
        <taxon>Pirellulales</taxon>
        <taxon>Lacipirellulaceae</taxon>
        <taxon>Lacipirellula</taxon>
    </lineage>
</organism>
<gene>
    <name evidence="1" type="ORF">PLANPX_2120</name>
</gene>
<reference evidence="2" key="1">
    <citation type="submission" date="2019-10" db="EMBL/GenBank/DDBJ databases">
        <title>Lacipirellula parvula gen. nov., sp. nov., representing a lineage of planctomycetes widespread in freshwater anoxic habitats, and description of the family Lacipirellulaceae.</title>
        <authorList>
            <person name="Dedysh S.N."/>
            <person name="Kulichevskaya I.S."/>
            <person name="Beletsky A.V."/>
            <person name="Rakitin A.L."/>
            <person name="Mardanov A.V."/>
            <person name="Ivanova A.A."/>
            <person name="Saltykova V.X."/>
            <person name="Rijpstra W.I.C."/>
            <person name="Sinninghe Damste J.S."/>
            <person name="Ravin N.V."/>
        </authorList>
    </citation>
    <scope>NUCLEOTIDE SEQUENCE [LARGE SCALE GENOMIC DNA]</scope>
    <source>
        <strain evidence="2">PX69</strain>
    </source>
</reference>
<dbReference type="EMBL" id="AP021861">
    <property type="protein sequence ID" value="BBO32508.1"/>
    <property type="molecule type" value="Genomic_DNA"/>
</dbReference>
<evidence type="ECO:0000313" key="1">
    <source>
        <dbReference type="EMBL" id="BBO32508.1"/>
    </source>
</evidence>
<protein>
    <submittedName>
        <fullName evidence="1">Uncharacterized protein</fullName>
    </submittedName>
</protein>